<sequence>MSAGPVVSAAAREAIGTVTATYRSDPVSLRQLREYVAATGGRPEEWGDPDDPHAAIVTPPLFFHAVCRRVVAEADLGADGQYSFLGVEGVSGRTMAGGHKYELLKPVKVGDVLSVTERLKDITEKDGRTGPLVFVTTEADYHNHEGTLVAQYQQTTIFR</sequence>
<dbReference type="OrthoDB" id="4350329at2"/>
<evidence type="ECO:0000313" key="2">
    <source>
        <dbReference type="EMBL" id="GAF43651.1"/>
    </source>
</evidence>
<dbReference type="Pfam" id="PF13452">
    <property type="entry name" value="FAS1_DH_region"/>
    <property type="match status" value="1"/>
</dbReference>
<keyword evidence="3" id="KW-1185">Reference proteome</keyword>
<dbReference type="InterPro" id="IPR029069">
    <property type="entry name" value="HotDog_dom_sf"/>
</dbReference>
<dbReference type="AlphaFoldDB" id="X0Q0I3"/>
<protein>
    <recommendedName>
        <fullName evidence="1">FAS1-like dehydratase domain-containing protein</fullName>
    </recommendedName>
</protein>
<gene>
    <name evidence="2" type="ORF">RW1_009_00750</name>
</gene>
<dbReference type="Proteomes" id="UP000019491">
    <property type="component" value="Unassembled WGS sequence"/>
</dbReference>
<dbReference type="EMBL" id="BAWF01000009">
    <property type="protein sequence ID" value="GAF43651.1"/>
    <property type="molecule type" value="Genomic_DNA"/>
</dbReference>
<organism evidence="2 3">
    <name type="scientific">Rhodococcus wratislaviensis NBRC 100605</name>
    <dbReference type="NCBI Taxonomy" id="1219028"/>
    <lineage>
        <taxon>Bacteria</taxon>
        <taxon>Bacillati</taxon>
        <taxon>Actinomycetota</taxon>
        <taxon>Actinomycetes</taxon>
        <taxon>Mycobacteriales</taxon>
        <taxon>Nocardiaceae</taxon>
        <taxon>Rhodococcus</taxon>
    </lineage>
</organism>
<proteinExistence type="predicted"/>
<accession>X0Q0I3</accession>
<name>X0Q0I3_RHOWR</name>
<dbReference type="RefSeq" id="WP_081792252.1">
    <property type="nucleotide sequence ID" value="NZ_BAWF01000009.1"/>
</dbReference>
<reference evidence="2 3" key="1">
    <citation type="submission" date="2014-02" db="EMBL/GenBank/DDBJ databases">
        <title>Whole genome shotgun sequence of Rhodococcus wratislaviensis NBRC 100605.</title>
        <authorList>
            <person name="Hosoyama A."/>
            <person name="Tsuchikane K."/>
            <person name="Yoshida I."/>
            <person name="Ohji S."/>
            <person name="Ichikawa N."/>
            <person name="Yamazoe A."/>
            <person name="Fujita N."/>
        </authorList>
    </citation>
    <scope>NUCLEOTIDE SEQUENCE [LARGE SCALE GENOMIC DNA]</scope>
    <source>
        <strain evidence="2 3">NBRC 100605</strain>
    </source>
</reference>
<dbReference type="InterPro" id="IPR039569">
    <property type="entry name" value="FAS1-like_DH_region"/>
</dbReference>
<dbReference type="SUPFAM" id="SSF54637">
    <property type="entry name" value="Thioesterase/thiol ester dehydrase-isomerase"/>
    <property type="match status" value="1"/>
</dbReference>
<evidence type="ECO:0000313" key="3">
    <source>
        <dbReference type="Proteomes" id="UP000019491"/>
    </source>
</evidence>
<comment type="caution">
    <text evidence="2">The sequence shown here is derived from an EMBL/GenBank/DDBJ whole genome shotgun (WGS) entry which is preliminary data.</text>
</comment>
<evidence type="ECO:0000259" key="1">
    <source>
        <dbReference type="Pfam" id="PF13452"/>
    </source>
</evidence>
<dbReference type="Gene3D" id="3.10.129.10">
    <property type="entry name" value="Hotdog Thioesterase"/>
    <property type="match status" value="1"/>
</dbReference>
<feature type="domain" description="FAS1-like dehydratase" evidence="1">
    <location>
        <begin position="14"/>
        <end position="151"/>
    </location>
</feature>